<comment type="caution">
    <text evidence="1">The sequence shown here is derived from an EMBL/GenBank/DDBJ whole genome shotgun (WGS) entry which is preliminary data.</text>
</comment>
<accession>A0A9P7UFA5</accession>
<dbReference type="AlphaFoldDB" id="A0A9P7UFA5"/>
<gene>
    <name evidence="1" type="ORF">JMJ77_007086</name>
</gene>
<dbReference type="EMBL" id="JAESDN010000002">
    <property type="protein sequence ID" value="KAG7054608.1"/>
    <property type="molecule type" value="Genomic_DNA"/>
</dbReference>
<name>A0A9P7UFA5_9PEZI</name>
<evidence type="ECO:0000313" key="1">
    <source>
        <dbReference type="EMBL" id="KAG7054608.1"/>
    </source>
</evidence>
<proteinExistence type="predicted"/>
<sequence>MESLGEAAGPRLSLLGCKGLTVAVPATVSRLVQRVSTYPRTRYLKVRIRRLRDCKTRPGTCGAVVGV</sequence>
<evidence type="ECO:0000313" key="2">
    <source>
        <dbReference type="Proteomes" id="UP000699042"/>
    </source>
</evidence>
<protein>
    <submittedName>
        <fullName evidence="1">Uncharacterized protein</fullName>
    </submittedName>
</protein>
<keyword evidence="2" id="KW-1185">Reference proteome</keyword>
<reference evidence="1" key="1">
    <citation type="submission" date="2021-05" db="EMBL/GenBank/DDBJ databases">
        <title>Comparative genomics of three Colletotrichum scovillei strains and genetic complementation revealed genes involved fungal growth and virulence on chili pepper.</title>
        <authorList>
            <person name="Hsieh D.-K."/>
            <person name="Chuang S.-C."/>
            <person name="Chen C.-Y."/>
            <person name="Chao Y.-T."/>
            <person name="Lu M.-Y.J."/>
            <person name="Lee M.-H."/>
            <person name="Shih M.-C."/>
        </authorList>
    </citation>
    <scope>NUCLEOTIDE SEQUENCE</scope>
    <source>
        <strain evidence="1">Coll-153</strain>
    </source>
</reference>
<organism evidence="1 2">
    <name type="scientific">Colletotrichum scovillei</name>
    <dbReference type="NCBI Taxonomy" id="1209932"/>
    <lineage>
        <taxon>Eukaryota</taxon>
        <taxon>Fungi</taxon>
        <taxon>Dikarya</taxon>
        <taxon>Ascomycota</taxon>
        <taxon>Pezizomycotina</taxon>
        <taxon>Sordariomycetes</taxon>
        <taxon>Hypocreomycetidae</taxon>
        <taxon>Glomerellales</taxon>
        <taxon>Glomerellaceae</taxon>
        <taxon>Colletotrichum</taxon>
        <taxon>Colletotrichum acutatum species complex</taxon>
    </lineage>
</organism>
<dbReference type="Proteomes" id="UP000699042">
    <property type="component" value="Unassembled WGS sequence"/>
</dbReference>